<accession>A0A443HQT9</accession>
<dbReference type="GeneID" id="39596621"/>
<comment type="caution">
    <text evidence="1">The sequence shown here is derived from an EMBL/GenBank/DDBJ whole genome shotgun (WGS) entry which is preliminary data.</text>
</comment>
<protein>
    <submittedName>
        <fullName evidence="1">Uncharacterized protein</fullName>
    </submittedName>
</protein>
<name>A0A443HQT9_BYSSP</name>
<dbReference type="RefSeq" id="XP_028483837.1">
    <property type="nucleotide sequence ID" value="XM_028627344.1"/>
</dbReference>
<proteinExistence type="predicted"/>
<organism evidence="1 2">
    <name type="scientific">Byssochlamys spectabilis</name>
    <name type="common">Paecilomyces variotii</name>
    <dbReference type="NCBI Taxonomy" id="264951"/>
    <lineage>
        <taxon>Eukaryota</taxon>
        <taxon>Fungi</taxon>
        <taxon>Dikarya</taxon>
        <taxon>Ascomycota</taxon>
        <taxon>Pezizomycotina</taxon>
        <taxon>Eurotiomycetes</taxon>
        <taxon>Eurotiomycetidae</taxon>
        <taxon>Eurotiales</taxon>
        <taxon>Thermoascaceae</taxon>
        <taxon>Paecilomyces</taxon>
    </lineage>
</organism>
<dbReference type="AlphaFoldDB" id="A0A443HQT9"/>
<evidence type="ECO:0000313" key="1">
    <source>
        <dbReference type="EMBL" id="RWQ94192.1"/>
    </source>
</evidence>
<dbReference type="EMBL" id="RCNU01000008">
    <property type="protein sequence ID" value="RWQ94192.1"/>
    <property type="molecule type" value="Genomic_DNA"/>
</dbReference>
<keyword evidence="2" id="KW-1185">Reference proteome</keyword>
<evidence type="ECO:0000313" key="2">
    <source>
        <dbReference type="Proteomes" id="UP000283841"/>
    </source>
</evidence>
<reference evidence="1 2" key="1">
    <citation type="journal article" date="2018" name="Front. Microbiol.">
        <title>Genomic and genetic insights into a cosmopolitan fungus, Paecilomyces variotii (Eurotiales).</title>
        <authorList>
            <person name="Urquhart A.S."/>
            <person name="Mondo S.J."/>
            <person name="Makela M.R."/>
            <person name="Hane J.K."/>
            <person name="Wiebenga A."/>
            <person name="He G."/>
            <person name="Mihaltcheva S."/>
            <person name="Pangilinan J."/>
            <person name="Lipzen A."/>
            <person name="Barry K."/>
            <person name="de Vries R.P."/>
            <person name="Grigoriev I.V."/>
            <person name="Idnurm A."/>
        </authorList>
    </citation>
    <scope>NUCLEOTIDE SEQUENCE [LARGE SCALE GENOMIC DNA]</scope>
    <source>
        <strain evidence="1 2">CBS 101075</strain>
    </source>
</reference>
<gene>
    <name evidence="1" type="ORF">C8Q69DRAFT_319477</name>
</gene>
<dbReference type="VEuPathDB" id="FungiDB:C8Q69DRAFT_319477"/>
<sequence length="141" mass="15684">MYPILAASFLSYPLLIIVSIRPDRCVRTALIRAENAAVAPRSTECHVNTGGRRRLVTSDVSRTAVHSYISLQSKAIGPTSALSINRPQLGGAGRTGLAEKQQRSRPVHVHPDFWDFIERYTETRAQDGKRISASVRKKYSH</sequence>
<dbReference type="Proteomes" id="UP000283841">
    <property type="component" value="Unassembled WGS sequence"/>
</dbReference>